<name>A0AA35TGN2_GEOBA</name>
<sequence length="255" mass="28550">MRVRRNAVSTVALWRAVDAAGKLQAARVVAVWNEKGDPGMAERMVDLTLTLTDNMPAHKLFQRPVIVPHYTHAQTREQFFLGTEDDRLSFATTYMGMIDHIGTHVDAFYHVNPEGLSVDRMPLDMFMGKAVCWDLTYIPDLGDIDVADFEEAEEKGGVKVDGHIVLLNTGLHNRHYPDVNRGSKMHGVEGPSTDKPSNNLFPNHRVCRDRGIAHYEWLINLEELVGKGEFMFYGPPIKIGNGSGAPVRAWAILDD</sequence>
<dbReference type="Proteomes" id="UP001174909">
    <property type="component" value="Unassembled WGS sequence"/>
</dbReference>
<comment type="caution">
    <text evidence="2">The sequence shown here is derived from an EMBL/GenBank/DDBJ whole genome shotgun (WGS) entry which is preliminary data.</text>
</comment>
<gene>
    <name evidence="2" type="ORF">GBAR_LOCUS26149</name>
</gene>
<dbReference type="EMBL" id="CASHTH010003626">
    <property type="protein sequence ID" value="CAI8047329.1"/>
    <property type="molecule type" value="Genomic_DNA"/>
</dbReference>
<evidence type="ECO:0000313" key="3">
    <source>
        <dbReference type="Proteomes" id="UP001174909"/>
    </source>
</evidence>
<proteinExistence type="inferred from homology"/>
<dbReference type="InterPro" id="IPR007325">
    <property type="entry name" value="KFase/CYL"/>
</dbReference>
<dbReference type="Pfam" id="PF04199">
    <property type="entry name" value="Cyclase"/>
    <property type="match status" value="1"/>
</dbReference>
<evidence type="ECO:0000313" key="2">
    <source>
        <dbReference type="EMBL" id="CAI8047329.1"/>
    </source>
</evidence>
<accession>A0AA35TGN2</accession>
<dbReference type="SUPFAM" id="SSF102198">
    <property type="entry name" value="Putative cyclase"/>
    <property type="match status" value="1"/>
</dbReference>
<protein>
    <submittedName>
        <fullName evidence="2">Kynurenine formamidase</fullName>
    </submittedName>
</protein>
<dbReference type="AlphaFoldDB" id="A0AA35TGN2"/>
<dbReference type="GO" id="GO:0004061">
    <property type="term" value="F:arylformamidase activity"/>
    <property type="evidence" value="ECO:0007669"/>
    <property type="project" value="InterPro"/>
</dbReference>
<reference evidence="2" key="1">
    <citation type="submission" date="2023-03" db="EMBL/GenBank/DDBJ databases">
        <authorList>
            <person name="Steffen K."/>
            <person name="Cardenas P."/>
        </authorList>
    </citation>
    <scope>NUCLEOTIDE SEQUENCE</scope>
</reference>
<dbReference type="Gene3D" id="3.50.30.50">
    <property type="entry name" value="Putative cyclase"/>
    <property type="match status" value="1"/>
</dbReference>
<organism evidence="2 3">
    <name type="scientific">Geodia barretti</name>
    <name type="common">Barrett's horny sponge</name>
    <dbReference type="NCBI Taxonomy" id="519541"/>
    <lineage>
        <taxon>Eukaryota</taxon>
        <taxon>Metazoa</taxon>
        <taxon>Porifera</taxon>
        <taxon>Demospongiae</taxon>
        <taxon>Heteroscleromorpha</taxon>
        <taxon>Tetractinellida</taxon>
        <taxon>Astrophorina</taxon>
        <taxon>Geodiidae</taxon>
        <taxon>Geodia</taxon>
    </lineage>
</organism>
<dbReference type="InterPro" id="IPR037175">
    <property type="entry name" value="KFase_sf"/>
</dbReference>
<dbReference type="PANTHER" id="PTHR31118:SF12">
    <property type="entry name" value="CYCLASE-LIKE PROTEIN 2"/>
    <property type="match status" value="1"/>
</dbReference>
<dbReference type="GO" id="GO:0019441">
    <property type="term" value="P:L-tryptophan catabolic process to kynurenine"/>
    <property type="evidence" value="ECO:0007669"/>
    <property type="project" value="InterPro"/>
</dbReference>
<keyword evidence="3" id="KW-1185">Reference proteome</keyword>
<evidence type="ECO:0000256" key="1">
    <source>
        <dbReference type="ARBA" id="ARBA00007865"/>
    </source>
</evidence>
<comment type="similarity">
    <text evidence="1">Belongs to the Cyclase 1 superfamily.</text>
</comment>
<dbReference type="PANTHER" id="PTHR31118">
    <property type="entry name" value="CYCLASE-LIKE PROTEIN 2"/>
    <property type="match status" value="1"/>
</dbReference>